<dbReference type="AlphaFoldDB" id="F2K180"/>
<dbReference type="Proteomes" id="UP000001062">
    <property type="component" value="Chromosome"/>
</dbReference>
<dbReference type="HOGENOM" id="CLU_2302507_0_0_6"/>
<organism evidence="2 3">
    <name type="scientific">Marinomonas mediterranea (strain ATCC 700492 / JCM 21426 / NBRC 103028 / MMB-1)</name>
    <dbReference type="NCBI Taxonomy" id="717774"/>
    <lineage>
        <taxon>Bacteria</taxon>
        <taxon>Pseudomonadati</taxon>
        <taxon>Pseudomonadota</taxon>
        <taxon>Gammaproteobacteria</taxon>
        <taxon>Oceanospirillales</taxon>
        <taxon>Oceanospirillaceae</taxon>
        <taxon>Marinomonas</taxon>
    </lineage>
</organism>
<gene>
    <name evidence="2" type="ordered locus">Marme_0642</name>
</gene>
<keyword evidence="1" id="KW-1133">Transmembrane helix</keyword>
<protein>
    <submittedName>
        <fullName evidence="2">Uncharacterized protein</fullName>
    </submittedName>
</protein>
<keyword evidence="3" id="KW-1185">Reference proteome</keyword>
<accession>F2K180</accession>
<evidence type="ECO:0000313" key="2">
    <source>
        <dbReference type="EMBL" id="ADZ89930.1"/>
    </source>
</evidence>
<dbReference type="EMBL" id="CP002583">
    <property type="protein sequence ID" value="ADZ89930.1"/>
    <property type="molecule type" value="Genomic_DNA"/>
</dbReference>
<keyword evidence="1" id="KW-0472">Membrane</keyword>
<dbReference type="KEGG" id="mme:Marme_0642"/>
<reference evidence="2 3" key="1">
    <citation type="journal article" date="2012" name="Stand. Genomic Sci.">
        <title>Complete genome sequence of the melanogenic marine bacterium Marinomonas mediterranea type strain (MMB-1(T)).</title>
        <authorList>
            <person name="Lucas-Elio P."/>
            <person name="Goodwin L."/>
            <person name="Woyke T."/>
            <person name="Pitluck S."/>
            <person name="Nolan M."/>
            <person name="Kyrpides N.C."/>
            <person name="Detter J.C."/>
            <person name="Copeland A."/>
            <person name="Teshima H."/>
            <person name="Bruce D."/>
            <person name="Detter C."/>
            <person name="Tapia R."/>
            <person name="Han S."/>
            <person name="Land M.L."/>
            <person name="Ivanova N."/>
            <person name="Mikhailova N."/>
            <person name="Johnston A.W."/>
            <person name="Sanchez-Amat A."/>
        </authorList>
    </citation>
    <scope>NUCLEOTIDE SEQUENCE [LARGE SCALE GENOMIC DNA]</scope>
    <source>
        <strain evidence="3">ATCC 700492 / JCM 21426 / NBRC 103028 / MMB-1</strain>
    </source>
</reference>
<proteinExistence type="predicted"/>
<evidence type="ECO:0000256" key="1">
    <source>
        <dbReference type="SAM" id="Phobius"/>
    </source>
</evidence>
<evidence type="ECO:0000313" key="3">
    <source>
        <dbReference type="Proteomes" id="UP000001062"/>
    </source>
</evidence>
<sequence length="100" mass="11792">MFRPEIGLHLGDLFQDETVYGNLILSKGESFFGRISYRLMCISVITKGLCRSNYRATLPYTAYQPVFYWLCFMPILATFQLSVPWYSYYSLAIYCARRQR</sequence>
<feature type="transmembrane region" description="Helical" evidence="1">
    <location>
        <begin position="66"/>
        <end position="91"/>
    </location>
</feature>
<name>F2K180_MARM1</name>
<keyword evidence="1" id="KW-0812">Transmembrane</keyword>